<keyword evidence="2" id="KW-1133">Transmembrane helix</keyword>
<evidence type="ECO:0000256" key="2">
    <source>
        <dbReference type="SAM" id="Phobius"/>
    </source>
</evidence>
<dbReference type="PANTHER" id="PTHR37313:SF4">
    <property type="entry name" value="CONSERVED MEMBRANE PROTEIN-RELATED"/>
    <property type="match status" value="1"/>
</dbReference>
<organism evidence="3 4">
    <name type="scientific">Brachybacterium muris UCD-AY4</name>
    <dbReference type="NCBI Taxonomy" id="1249481"/>
    <lineage>
        <taxon>Bacteria</taxon>
        <taxon>Bacillati</taxon>
        <taxon>Actinomycetota</taxon>
        <taxon>Actinomycetes</taxon>
        <taxon>Micrococcales</taxon>
        <taxon>Dermabacteraceae</taxon>
        <taxon>Brachybacterium</taxon>
    </lineage>
</organism>
<dbReference type="RefSeq" id="WP_017823201.1">
    <property type="nucleotide sequence ID" value="NZ_AORC01000009.1"/>
</dbReference>
<dbReference type="Gene3D" id="3.30.70.1880">
    <property type="entry name" value="Protein of unknown function DUF881"/>
    <property type="match status" value="1"/>
</dbReference>
<proteinExistence type="inferred from homology"/>
<dbReference type="STRING" id="1249481.D641_0108345"/>
<evidence type="ECO:0000313" key="4">
    <source>
        <dbReference type="Proteomes" id="UP000019754"/>
    </source>
</evidence>
<dbReference type="Proteomes" id="UP000019754">
    <property type="component" value="Unassembled WGS sequence"/>
</dbReference>
<name>A0A022KWY2_9MICO</name>
<dbReference type="Pfam" id="PF05949">
    <property type="entry name" value="DUF881"/>
    <property type="match status" value="1"/>
</dbReference>
<keyword evidence="4" id="KW-1185">Reference proteome</keyword>
<evidence type="ECO:0000256" key="1">
    <source>
        <dbReference type="ARBA" id="ARBA00009108"/>
    </source>
</evidence>
<sequence length="243" mass="25523">MADDTGHTTPTRRELTGRIGVGLVMGLCGVLFVSTARISGGESIRDESGSVAEVLRERGRTISDLTDAAASKRTRIEELTQGTSSSEDRSQLVADAVGLSAVSGPGVRITLSDAPTSALGSIPGVTPDDLVVHQQDMEAFINALWAGGAEAMMLQDQRVINGSAFRCAGNTLLLEGRVYSPPFVITAIGDPDAMIASLDSAPSVKVYREWVEYVGLGERSEPLDEVTLPAFEGSLTVDVARTG</sequence>
<gene>
    <name evidence="3" type="ORF">D641_0108345</name>
</gene>
<protein>
    <recommendedName>
        <fullName evidence="5">DUF881 domain-containing protein</fullName>
    </recommendedName>
</protein>
<dbReference type="HOGENOM" id="CLU_040273_2_0_11"/>
<evidence type="ECO:0000313" key="3">
    <source>
        <dbReference type="EMBL" id="EYT49423.1"/>
    </source>
</evidence>
<accession>A0A022KWY2</accession>
<keyword evidence="2" id="KW-0472">Membrane</keyword>
<keyword evidence="2" id="KW-0812">Transmembrane</keyword>
<dbReference type="AlphaFoldDB" id="A0A022KWY2"/>
<dbReference type="OrthoDB" id="3214641at2"/>
<comment type="caution">
    <text evidence="3">The sequence shown here is derived from an EMBL/GenBank/DDBJ whole genome shotgun (WGS) entry which is preliminary data.</text>
</comment>
<dbReference type="PANTHER" id="PTHR37313">
    <property type="entry name" value="UPF0749 PROTEIN RV1825"/>
    <property type="match status" value="1"/>
</dbReference>
<evidence type="ECO:0008006" key="5">
    <source>
        <dbReference type="Google" id="ProtNLM"/>
    </source>
</evidence>
<reference evidence="3 4" key="1">
    <citation type="journal article" date="2013" name="Genome Announc.">
        <title>Draft genome sequence of an Actinobacterium, Brachybacterium muris strain UCD-AY4.</title>
        <authorList>
            <person name="Lo J.R."/>
            <person name="Lang J.M."/>
            <person name="Darling A.E."/>
            <person name="Eisen J.A."/>
            <person name="Coil D.A."/>
        </authorList>
    </citation>
    <scope>NUCLEOTIDE SEQUENCE [LARGE SCALE GENOMIC DNA]</scope>
    <source>
        <strain evidence="3 4">UCD-AY4</strain>
    </source>
</reference>
<comment type="similarity">
    <text evidence="1">Belongs to the UPF0749 family.</text>
</comment>
<dbReference type="InterPro" id="IPR010273">
    <property type="entry name" value="DUF881"/>
</dbReference>
<dbReference type="EMBL" id="AORC01000009">
    <property type="protein sequence ID" value="EYT49423.1"/>
    <property type="molecule type" value="Genomic_DNA"/>
</dbReference>
<feature type="transmembrane region" description="Helical" evidence="2">
    <location>
        <begin position="19"/>
        <end position="38"/>
    </location>
</feature>
<dbReference type="GO" id="GO:0005886">
    <property type="term" value="C:plasma membrane"/>
    <property type="evidence" value="ECO:0007669"/>
    <property type="project" value="TreeGrafter"/>
</dbReference>